<reference evidence="2 3" key="1">
    <citation type="submission" date="2019-04" db="EMBL/GenBank/DDBJ databases">
        <authorList>
            <consortium name="DOE Joint Genome Institute"/>
            <person name="Mondo S."/>
            <person name="Kjaerbolling I."/>
            <person name="Vesth T."/>
            <person name="Frisvad J.C."/>
            <person name="Nybo J.L."/>
            <person name="Theobald S."/>
            <person name="Kildgaard S."/>
            <person name="Isbrandt T."/>
            <person name="Kuo A."/>
            <person name="Sato A."/>
            <person name="Lyhne E.K."/>
            <person name="Kogle M.E."/>
            <person name="Wiebenga A."/>
            <person name="Kun R.S."/>
            <person name="Lubbers R.J."/>
            <person name="Makela M.R."/>
            <person name="Barry K."/>
            <person name="Chovatia M."/>
            <person name="Clum A."/>
            <person name="Daum C."/>
            <person name="Haridas S."/>
            <person name="He G."/>
            <person name="LaButti K."/>
            <person name="Lipzen A."/>
            <person name="Riley R."/>
            <person name="Salamov A."/>
            <person name="Simmons B.A."/>
            <person name="Magnuson J.K."/>
            <person name="Henrissat B."/>
            <person name="Mortensen U.H."/>
            <person name="Larsen T.O."/>
            <person name="Devries R.P."/>
            <person name="Grigoriev I.V."/>
            <person name="Machida M."/>
            <person name="Baker S.E."/>
            <person name="Andersen M.R."/>
            <person name="Cantor M.N."/>
            <person name="Hua S.X."/>
        </authorList>
    </citation>
    <scope>NUCLEOTIDE SEQUENCE [LARGE SCALE GENOMIC DNA]</scope>
    <source>
        <strain evidence="2 3">CBS 119388</strain>
    </source>
</reference>
<feature type="region of interest" description="Disordered" evidence="1">
    <location>
        <begin position="66"/>
        <end position="101"/>
    </location>
</feature>
<dbReference type="GeneID" id="43673298"/>
<dbReference type="EMBL" id="ML736988">
    <property type="protein sequence ID" value="KAE8396802.1"/>
    <property type="molecule type" value="Genomic_DNA"/>
</dbReference>
<organism evidence="2 3">
    <name type="scientific">Aspergillus pseudonomiae</name>
    <dbReference type="NCBI Taxonomy" id="1506151"/>
    <lineage>
        <taxon>Eukaryota</taxon>
        <taxon>Fungi</taxon>
        <taxon>Dikarya</taxon>
        <taxon>Ascomycota</taxon>
        <taxon>Pezizomycotina</taxon>
        <taxon>Eurotiomycetes</taxon>
        <taxon>Eurotiomycetidae</taxon>
        <taxon>Eurotiales</taxon>
        <taxon>Aspergillaceae</taxon>
        <taxon>Aspergillus</taxon>
        <taxon>Aspergillus subgen. Circumdati</taxon>
    </lineage>
</organism>
<dbReference type="RefSeq" id="XP_031934121.1">
    <property type="nucleotide sequence ID" value="XM_032088607.1"/>
</dbReference>
<evidence type="ECO:0000256" key="1">
    <source>
        <dbReference type="SAM" id="MobiDB-lite"/>
    </source>
</evidence>
<name>A0A5N7CRC5_9EURO</name>
<keyword evidence="3" id="KW-1185">Reference proteome</keyword>
<proteinExistence type="predicted"/>
<dbReference type="Proteomes" id="UP000325579">
    <property type="component" value="Unassembled WGS sequence"/>
</dbReference>
<protein>
    <submittedName>
        <fullName evidence="2">Uncharacterized protein</fullName>
    </submittedName>
</protein>
<gene>
    <name evidence="2" type="ORF">BDV37DRAFT_289967</name>
</gene>
<evidence type="ECO:0000313" key="3">
    <source>
        <dbReference type="Proteomes" id="UP000325579"/>
    </source>
</evidence>
<sequence length="101" mass="11071">MSYNQIISKKTVSTIIKNGREVTISVATKTSHWIRPDVAVDAVGDAFTKAVEGYTGELPADTKDVCARESEHSSTDPRDHFTGVCFNSKNEGQSVHFPTKK</sequence>
<evidence type="ECO:0000313" key="2">
    <source>
        <dbReference type="EMBL" id="KAE8396802.1"/>
    </source>
</evidence>
<feature type="compositionally biased region" description="Basic and acidic residues" evidence="1">
    <location>
        <begin position="66"/>
        <end position="81"/>
    </location>
</feature>
<accession>A0A5N7CRC5</accession>
<dbReference type="AlphaFoldDB" id="A0A5N7CRC5"/>
<dbReference type="OrthoDB" id="3827601at2759"/>